<evidence type="ECO:0000259" key="4">
    <source>
        <dbReference type="PROSITE" id="PS50043"/>
    </source>
</evidence>
<dbReference type="PANTHER" id="PTHR44688">
    <property type="entry name" value="DNA-BINDING TRANSCRIPTIONAL ACTIVATOR DEVR_DOSR"/>
    <property type="match status" value="1"/>
</dbReference>
<comment type="caution">
    <text evidence="5">The sequence shown here is derived from an EMBL/GenBank/DDBJ whole genome shotgun (WGS) entry which is preliminary data.</text>
</comment>
<keyword evidence="2" id="KW-0238">DNA-binding</keyword>
<dbReference type="RefSeq" id="WP_005356406.1">
    <property type="nucleotide sequence ID" value="NZ_APVG01000039.1"/>
</dbReference>
<protein>
    <submittedName>
        <fullName evidence="5">LuxR family transcriptional regulator</fullName>
    </submittedName>
</protein>
<dbReference type="SMART" id="SM00421">
    <property type="entry name" value="HTH_LUXR"/>
    <property type="match status" value="1"/>
</dbReference>
<gene>
    <name evidence="5" type="ORF">G114_14011</name>
</gene>
<evidence type="ECO:0000256" key="1">
    <source>
        <dbReference type="ARBA" id="ARBA00023015"/>
    </source>
</evidence>
<dbReference type="CDD" id="cd06170">
    <property type="entry name" value="LuxR_C_like"/>
    <property type="match status" value="1"/>
</dbReference>
<dbReference type="PROSITE" id="PS50043">
    <property type="entry name" value="HTH_LUXR_2"/>
    <property type="match status" value="1"/>
</dbReference>
<dbReference type="Gene3D" id="1.10.10.10">
    <property type="entry name" value="Winged helix-like DNA-binding domain superfamily/Winged helix DNA-binding domain"/>
    <property type="match status" value="1"/>
</dbReference>
<dbReference type="PANTHER" id="PTHR44688:SF16">
    <property type="entry name" value="DNA-BINDING TRANSCRIPTIONAL ACTIVATOR DEVR_DOSR"/>
    <property type="match status" value="1"/>
</dbReference>
<name>N9VIQ5_9GAMM</name>
<dbReference type="Pfam" id="PF00196">
    <property type="entry name" value="GerE"/>
    <property type="match status" value="1"/>
</dbReference>
<dbReference type="Proteomes" id="UP000023775">
    <property type="component" value="Unassembled WGS sequence"/>
</dbReference>
<organism evidence="5 6">
    <name type="scientific">Aeromonas diversa CDC 2478-85</name>
    <dbReference type="NCBI Taxonomy" id="1268237"/>
    <lineage>
        <taxon>Bacteria</taxon>
        <taxon>Pseudomonadati</taxon>
        <taxon>Pseudomonadota</taxon>
        <taxon>Gammaproteobacteria</taxon>
        <taxon>Aeromonadales</taxon>
        <taxon>Aeromonadaceae</taxon>
        <taxon>Aeromonas</taxon>
    </lineage>
</organism>
<dbReference type="eggNOG" id="COG2197">
    <property type="taxonomic scope" value="Bacteria"/>
</dbReference>
<evidence type="ECO:0000256" key="3">
    <source>
        <dbReference type="ARBA" id="ARBA00023163"/>
    </source>
</evidence>
<dbReference type="PATRIC" id="fig|1268237.3.peg.2756"/>
<accession>N9VIQ5</accession>
<sequence>MLAMSAPLTDALTHAVTALHQPGFPAALVALLRQWAAFDCALVLGHDRRPLYLYDTLPDRRELLFERYLTGAHRQDPFLLALQQGLEAGVWTLNEVSRRAGLEPDYVRAFYRATGWREELGLHLPLRPGFALVIFLGRLGKGRPVSAAELARLRQHFPLVHALCRQHWGQMSDPLPAAPPGREDLARIREIIATTLPRLGGPHLTRREREVATLILHGLDTETISLRLAIAPGTVKNHRKHLYAKLGLTSRADLFTLFLGQLVAQ</sequence>
<dbReference type="PROSITE" id="PS00622">
    <property type="entry name" value="HTH_LUXR_1"/>
    <property type="match status" value="1"/>
</dbReference>
<dbReference type="InterPro" id="IPR000792">
    <property type="entry name" value="Tscrpt_reg_LuxR_C"/>
</dbReference>
<feature type="domain" description="HTH luxR-type" evidence="4">
    <location>
        <begin position="197"/>
        <end position="262"/>
    </location>
</feature>
<proteinExistence type="predicted"/>
<dbReference type="AlphaFoldDB" id="N9VIQ5"/>
<dbReference type="EMBL" id="APVG01000039">
    <property type="protein sequence ID" value="ENY71261.1"/>
    <property type="molecule type" value="Genomic_DNA"/>
</dbReference>
<keyword evidence="3" id="KW-0804">Transcription</keyword>
<evidence type="ECO:0000256" key="2">
    <source>
        <dbReference type="ARBA" id="ARBA00023125"/>
    </source>
</evidence>
<dbReference type="PRINTS" id="PR00038">
    <property type="entry name" value="HTHLUXR"/>
</dbReference>
<keyword evidence="6" id="KW-1185">Reference proteome</keyword>
<dbReference type="SUPFAM" id="SSF46894">
    <property type="entry name" value="C-terminal effector domain of the bipartite response regulators"/>
    <property type="match status" value="1"/>
</dbReference>
<dbReference type="GO" id="GO:0006355">
    <property type="term" value="P:regulation of DNA-templated transcription"/>
    <property type="evidence" value="ECO:0007669"/>
    <property type="project" value="InterPro"/>
</dbReference>
<dbReference type="GO" id="GO:0003677">
    <property type="term" value="F:DNA binding"/>
    <property type="evidence" value="ECO:0007669"/>
    <property type="project" value="UniProtKB-KW"/>
</dbReference>
<evidence type="ECO:0000313" key="6">
    <source>
        <dbReference type="Proteomes" id="UP000023775"/>
    </source>
</evidence>
<dbReference type="InterPro" id="IPR036388">
    <property type="entry name" value="WH-like_DNA-bd_sf"/>
</dbReference>
<reference evidence="5 6" key="1">
    <citation type="journal article" date="2013" name="Genome Announc.">
        <title>Draft Genome Sequence of the Aeromonas diversa Type Strain.</title>
        <authorList>
            <person name="Farfan M."/>
            <person name="Spataro N."/>
            <person name="Sanglas A."/>
            <person name="Albarral V."/>
            <person name="Loren J.G."/>
            <person name="Bosch E."/>
            <person name="Fuste M.C."/>
        </authorList>
    </citation>
    <scope>NUCLEOTIDE SEQUENCE [LARGE SCALE GENOMIC DNA]</scope>
    <source>
        <strain evidence="5 6">2478-85</strain>
    </source>
</reference>
<dbReference type="InterPro" id="IPR016032">
    <property type="entry name" value="Sig_transdc_resp-reg_C-effctor"/>
</dbReference>
<keyword evidence="1" id="KW-0805">Transcription regulation</keyword>
<evidence type="ECO:0000313" key="5">
    <source>
        <dbReference type="EMBL" id="ENY71261.1"/>
    </source>
</evidence>